<dbReference type="Proteomes" id="UP000287853">
    <property type="component" value="Unassembled WGS sequence"/>
</dbReference>
<comment type="caution">
    <text evidence="1">The sequence shown here is derived from an EMBL/GenBank/DDBJ whole genome shotgun (WGS) entry which is preliminary data.</text>
</comment>
<gene>
    <name evidence="1" type="ORF">H206_02620</name>
</gene>
<dbReference type="EMBL" id="MTKO01000115">
    <property type="protein sequence ID" value="RWX43621.1"/>
    <property type="molecule type" value="Genomic_DNA"/>
</dbReference>
<proteinExistence type="predicted"/>
<sequence length="56" mass="6974">MICSDRVFYQLLIFLLKIPFGEKVLRRGWDYTIKNKKYQREQRDENMSKVQTENRF</sequence>
<organism evidence="1 2">
    <name type="scientific">Candidatus Electrothrix aarhusensis</name>
    <dbReference type="NCBI Taxonomy" id="1859131"/>
    <lineage>
        <taxon>Bacteria</taxon>
        <taxon>Pseudomonadati</taxon>
        <taxon>Thermodesulfobacteriota</taxon>
        <taxon>Desulfobulbia</taxon>
        <taxon>Desulfobulbales</taxon>
        <taxon>Desulfobulbaceae</taxon>
        <taxon>Candidatus Electrothrix</taxon>
    </lineage>
</organism>
<dbReference type="AlphaFoldDB" id="A0A3S3QG54"/>
<accession>A0A3S3QG54</accession>
<keyword evidence="2" id="KW-1185">Reference proteome</keyword>
<reference evidence="1 2" key="1">
    <citation type="submission" date="2017-01" db="EMBL/GenBank/DDBJ databases">
        <title>The cable genome- insights into the physiology and evolution of filamentous bacteria capable of sulfide oxidation via long distance electron transfer.</title>
        <authorList>
            <person name="Schreiber L."/>
            <person name="Bjerg J.T."/>
            <person name="Boggild A."/>
            <person name="Van De Vossenberg J."/>
            <person name="Meysman F."/>
            <person name="Nielsen L.P."/>
            <person name="Schramm A."/>
            <person name="Kjeldsen K.U."/>
        </authorList>
    </citation>
    <scope>NUCLEOTIDE SEQUENCE [LARGE SCALE GENOMIC DNA]</scope>
    <source>
        <strain evidence="1">MCF</strain>
    </source>
</reference>
<protein>
    <submittedName>
        <fullName evidence="1">Uncharacterized protein</fullName>
    </submittedName>
</protein>
<name>A0A3S3QG54_9BACT</name>
<evidence type="ECO:0000313" key="1">
    <source>
        <dbReference type="EMBL" id="RWX43621.1"/>
    </source>
</evidence>
<evidence type="ECO:0000313" key="2">
    <source>
        <dbReference type="Proteomes" id="UP000287853"/>
    </source>
</evidence>